<dbReference type="EMBL" id="WHPN01000268">
    <property type="protein sequence ID" value="KAF4408662.1"/>
    <property type="molecule type" value="Genomic_DNA"/>
</dbReference>
<organism evidence="2 3">
    <name type="scientific">Streptomyces lycii</name>
    <dbReference type="NCBI Taxonomy" id="2654337"/>
    <lineage>
        <taxon>Bacteria</taxon>
        <taxon>Bacillati</taxon>
        <taxon>Actinomycetota</taxon>
        <taxon>Actinomycetes</taxon>
        <taxon>Kitasatosporales</taxon>
        <taxon>Streptomycetaceae</taxon>
        <taxon>Streptomyces</taxon>
    </lineage>
</organism>
<keyword evidence="1" id="KW-0812">Transmembrane</keyword>
<dbReference type="Proteomes" id="UP000621266">
    <property type="component" value="Unassembled WGS sequence"/>
</dbReference>
<name>A0ABQ7FJ48_9ACTN</name>
<evidence type="ECO:0000313" key="3">
    <source>
        <dbReference type="Proteomes" id="UP000621266"/>
    </source>
</evidence>
<keyword evidence="1" id="KW-1133">Transmembrane helix</keyword>
<sequence length="51" mass="5003">MDRIPLNKAGTAAGGVLFSLGLVLAFGPAVALMAGGILLTLFSLFVVNAGG</sequence>
<evidence type="ECO:0000256" key="1">
    <source>
        <dbReference type="SAM" id="Phobius"/>
    </source>
</evidence>
<reference evidence="2 3" key="1">
    <citation type="submission" date="2019-10" db="EMBL/GenBank/DDBJ databases">
        <title>Streptomyces tenebrisbrunneis sp.nov., an endogenous actinomycete isolated from of Lycium ruthenicum.</title>
        <authorList>
            <person name="Ma L."/>
        </authorList>
    </citation>
    <scope>NUCLEOTIDE SEQUENCE [LARGE SCALE GENOMIC DNA]</scope>
    <source>
        <strain evidence="2 3">TRM 66187</strain>
    </source>
</reference>
<gene>
    <name evidence="2" type="ORF">GCU69_13270</name>
</gene>
<keyword evidence="1" id="KW-0472">Membrane</keyword>
<keyword evidence="3" id="KW-1185">Reference proteome</keyword>
<comment type="caution">
    <text evidence="2">The sequence shown here is derived from an EMBL/GenBank/DDBJ whole genome shotgun (WGS) entry which is preliminary data.</text>
</comment>
<protein>
    <submittedName>
        <fullName evidence="2">Uncharacterized protein</fullName>
    </submittedName>
</protein>
<accession>A0ABQ7FJ48</accession>
<dbReference type="RefSeq" id="WP_156206146.1">
    <property type="nucleotide sequence ID" value="NZ_WHPN01000268.1"/>
</dbReference>
<evidence type="ECO:0000313" key="2">
    <source>
        <dbReference type="EMBL" id="KAF4408662.1"/>
    </source>
</evidence>
<proteinExistence type="predicted"/>
<feature type="transmembrane region" description="Helical" evidence="1">
    <location>
        <begin position="12"/>
        <end position="45"/>
    </location>
</feature>